<sequence length="279" mass="31123">MTNKKAENQSATPPRYRVTKKDLRHVAYRWNMVPANLFNYETQQGTSFGWTLAPLLRKIYPNDDEYQEALLNHFNYYNATPQMTNLVLGAVVAMEQKDGIKAKDTIQSFKTSIMGPLSGIGDTVFWVLWPTIIGSISGYMALKGNPLGAIIWLIVNILIYFLKIWFVQLGYTSGTKIIDTLGNKLSIFTDAASITGLAVIGALIATVVKISTPVVFEMGKVKLNLQTGVFDQIMPCLLPMLLTVALYKLFNHKRFTPTRAILLIIALSLIGTFFGIFKS</sequence>
<feature type="transmembrane region" description="Helical" evidence="1">
    <location>
        <begin position="259"/>
        <end position="277"/>
    </location>
</feature>
<dbReference type="PANTHER" id="PTHR32502">
    <property type="entry name" value="N-ACETYLGALACTOSAMINE PERMEASE II COMPONENT-RELATED"/>
    <property type="match status" value="1"/>
</dbReference>
<accession>A0ABW5S291</accession>
<feature type="transmembrane region" description="Helical" evidence="1">
    <location>
        <begin position="228"/>
        <end position="247"/>
    </location>
</feature>
<feature type="transmembrane region" description="Helical" evidence="1">
    <location>
        <begin position="147"/>
        <end position="166"/>
    </location>
</feature>
<dbReference type="Pfam" id="PF03613">
    <property type="entry name" value="EIID-AGA"/>
    <property type="match status" value="1"/>
</dbReference>
<comment type="caution">
    <text evidence="2">The sequence shown here is derived from an EMBL/GenBank/DDBJ whole genome shotgun (WGS) entry which is preliminary data.</text>
</comment>
<dbReference type="PANTHER" id="PTHR32502:SF26">
    <property type="entry name" value="PHOSPHOTRANSFERASE SYSTEM SUGAR-SPECIFIC EIID COMPONENT"/>
    <property type="match status" value="1"/>
</dbReference>
<evidence type="ECO:0000313" key="2">
    <source>
        <dbReference type="EMBL" id="MFD2693134.1"/>
    </source>
</evidence>
<dbReference type="InterPro" id="IPR050303">
    <property type="entry name" value="GatZ_KbaZ_carbometab"/>
</dbReference>
<dbReference type="PROSITE" id="PS51108">
    <property type="entry name" value="PTS_EIID"/>
    <property type="match status" value="1"/>
</dbReference>
<evidence type="ECO:0000313" key="3">
    <source>
        <dbReference type="Proteomes" id="UP001597399"/>
    </source>
</evidence>
<dbReference type="InterPro" id="IPR004704">
    <property type="entry name" value="PTS_IID_man"/>
</dbReference>
<keyword evidence="1" id="KW-0472">Membrane</keyword>
<keyword evidence="3" id="KW-1185">Reference proteome</keyword>
<organism evidence="2 3">
    <name type="scientific">Sporolactobacillus shoreicorticis</name>
    <dbReference type="NCBI Taxonomy" id="1923877"/>
    <lineage>
        <taxon>Bacteria</taxon>
        <taxon>Bacillati</taxon>
        <taxon>Bacillota</taxon>
        <taxon>Bacilli</taxon>
        <taxon>Bacillales</taxon>
        <taxon>Sporolactobacillaceae</taxon>
        <taxon>Sporolactobacillus</taxon>
    </lineage>
</organism>
<dbReference type="RefSeq" id="WP_253058450.1">
    <property type="nucleotide sequence ID" value="NZ_JAMXWM010000002.1"/>
</dbReference>
<gene>
    <name evidence="2" type="ORF">ACFSUE_05745</name>
</gene>
<protein>
    <submittedName>
        <fullName evidence="2">PTS system mannose/fructose/sorbose family transporter subunit IID</fullName>
    </submittedName>
</protein>
<name>A0ABW5S291_9BACL</name>
<evidence type="ECO:0000256" key="1">
    <source>
        <dbReference type="SAM" id="Phobius"/>
    </source>
</evidence>
<keyword evidence="1" id="KW-0812">Transmembrane</keyword>
<reference evidence="3" key="1">
    <citation type="journal article" date="2019" name="Int. J. Syst. Evol. Microbiol.">
        <title>The Global Catalogue of Microorganisms (GCM) 10K type strain sequencing project: providing services to taxonomists for standard genome sequencing and annotation.</title>
        <authorList>
            <consortium name="The Broad Institute Genomics Platform"/>
            <consortium name="The Broad Institute Genome Sequencing Center for Infectious Disease"/>
            <person name="Wu L."/>
            <person name="Ma J."/>
        </authorList>
    </citation>
    <scope>NUCLEOTIDE SEQUENCE [LARGE SCALE GENOMIC DNA]</scope>
    <source>
        <strain evidence="3">TISTR 2466</strain>
    </source>
</reference>
<dbReference type="Proteomes" id="UP001597399">
    <property type="component" value="Unassembled WGS sequence"/>
</dbReference>
<keyword evidence="1" id="KW-1133">Transmembrane helix</keyword>
<feature type="transmembrane region" description="Helical" evidence="1">
    <location>
        <begin position="187"/>
        <end position="208"/>
    </location>
</feature>
<dbReference type="EMBL" id="JBHUMQ010000015">
    <property type="protein sequence ID" value="MFD2693134.1"/>
    <property type="molecule type" value="Genomic_DNA"/>
</dbReference>
<proteinExistence type="predicted"/>